<dbReference type="AlphaFoldDB" id="A0A849A7N6"/>
<dbReference type="RefSeq" id="WP_171199180.1">
    <property type="nucleotide sequence ID" value="NZ_JABEND010000003.1"/>
</dbReference>
<evidence type="ECO:0000313" key="4">
    <source>
        <dbReference type="EMBL" id="NNG35503.1"/>
    </source>
</evidence>
<feature type="region of interest" description="Disordered" evidence="1">
    <location>
        <begin position="84"/>
        <end position="142"/>
    </location>
</feature>
<feature type="compositionally biased region" description="Polar residues" evidence="1">
    <location>
        <begin position="401"/>
        <end position="410"/>
    </location>
</feature>
<dbReference type="Proteomes" id="UP000562984">
    <property type="component" value="Unassembled WGS sequence"/>
</dbReference>
<organism evidence="4 5">
    <name type="scientific">Nakamurella aerolata</name>
    <dbReference type="NCBI Taxonomy" id="1656892"/>
    <lineage>
        <taxon>Bacteria</taxon>
        <taxon>Bacillati</taxon>
        <taxon>Actinomycetota</taxon>
        <taxon>Actinomycetes</taxon>
        <taxon>Nakamurellales</taxon>
        <taxon>Nakamurellaceae</taxon>
        <taxon>Nakamurella</taxon>
    </lineage>
</organism>
<feature type="domain" description="DUF4349" evidence="3">
    <location>
        <begin position="187"/>
        <end position="382"/>
    </location>
</feature>
<feature type="region of interest" description="Disordered" evidence="1">
    <location>
        <begin position="1"/>
        <end position="25"/>
    </location>
</feature>
<proteinExistence type="predicted"/>
<protein>
    <submittedName>
        <fullName evidence="4">DUF4349 domain-containing protein</fullName>
    </submittedName>
</protein>
<keyword evidence="5" id="KW-1185">Reference proteome</keyword>
<feature type="transmembrane region" description="Helical" evidence="2">
    <location>
        <begin position="357"/>
        <end position="386"/>
    </location>
</feature>
<accession>A0A849A7N6</accession>
<feature type="compositionally biased region" description="Low complexity" evidence="1">
    <location>
        <begin position="84"/>
        <end position="128"/>
    </location>
</feature>
<keyword evidence="2" id="KW-1133">Transmembrane helix</keyword>
<feature type="compositionally biased region" description="Low complexity" evidence="1">
    <location>
        <begin position="1"/>
        <end position="18"/>
    </location>
</feature>
<evidence type="ECO:0000259" key="3">
    <source>
        <dbReference type="Pfam" id="PF14257"/>
    </source>
</evidence>
<dbReference type="EMBL" id="JABEND010000003">
    <property type="protein sequence ID" value="NNG35503.1"/>
    <property type="molecule type" value="Genomic_DNA"/>
</dbReference>
<name>A0A849A7N6_9ACTN</name>
<keyword evidence="2" id="KW-0472">Membrane</keyword>
<reference evidence="4 5" key="1">
    <citation type="submission" date="2020-05" db="EMBL/GenBank/DDBJ databases">
        <title>Nakamurella sp. DB0629 isolated from air conditioner.</title>
        <authorList>
            <person name="Kim D.H."/>
            <person name="Kim D.-U."/>
        </authorList>
    </citation>
    <scope>NUCLEOTIDE SEQUENCE [LARGE SCALE GENOMIC DNA]</scope>
    <source>
        <strain evidence="4 5">DB0629</strain>
    </source>
</reference>
<evidence type="ECO:0000256" key="1">
    <source>
        <dbReference type="SAM" id="MobiDB-lite"/>
    </source>
</evidence>
<dbReference type="Pfam" id="PF14257">
    <property type="entry name" value="DUF4349"/>
    <property type="match status" value="1"/>
</dbReference>
<comment type="caution">
    <text evidence="4">The sequence shown here is derived from an EMBL/GenBank/DDBJ whole genome shotgun (WGS) entry which is preliminary data.</text>
</comment>
<evidence type="ECO:0000313" key="5">
    <source>
        <dbReference type="Proteomes" id="UP000562984"/>
    </source>
</evidence>
<dbReference type="InterPro" id="IPR025645">
    <property type="entry name" value="DUF4349"/>
</dbReference>
<feature type="region of interest" description="Disordered" evidence="1">
    <location>
        <begin position="396"/>
        <end position="434"/>
    </location>
</feature>
<gene>
    <name evidence="4" type="ORF">HKD39_07215</name>
</gene>
<sequence length="434" mass="43429">MTNPTDTTPTPAGPPRAARPARRWRAPTAALAAALLAGGVLLSGCTNSSSDTSAGLPLTATEETYAGGDYGAAAGSAAGAASAGAATDGDAADGTATDGAAGDRAAGAAGETAPATAGATAGAATGGADRNEGSTGARVAPEAAQRQIVKTANLALAVTVEPTATPAGADPATVTANRDKDEKALRDKVNGIAVKVRNVATAAGGQTADSEATGTSYSITLRVPVAKYDSAMAQLRELGDVTGTESSQDVTGQLADMDGRIKTMQDGITRVRQLLAKATKIEDIITIEDELNGREQELESVLRQRASVGDQAAMSTIVFAITGAVGTPPAAAPAPAEPEKSGFAAGLSGAWGFVKGIGAALAVLAGALIPLLPVLAVLAAIVLLAVRWRRQHPQRALQTRRPLNSQQPQHWPSAPAAATDPSSAQQPQRGTMES</sequence>
<feature type="compositionally biased region" description="Low complexity" evidence="1">
    <location>
        <begin position="412"/>
        <end position="428"/>
    </location>
</feature>
<keyword evidence="2" id="KW-0812">Transmembrane</keyword>
<evidence type="ECO:0000256" key="2">
    <source>
        <dbReference type="SAM" id="Phobius"/>
    </source>
</evidence>